<evidence type="ECO:0000313" key="4">
    <source>
        <dbReference type="Proteomes" id="UP000094336"/>
    </source>
</evidence>
<dbReference type="InterPro" id="IPR019191">
    <property type="entry name" value="Essential_protein_Yae1_N"/>
</dbReference>
<sequence length="151" mass="16925">MSAEFDFDQILNLEEGFYQQGFDEGQSESTKKQYIEGKEFGYQTAYQRFIIIGYVKGLLKTIPQTHASLCSSNKALSLTLLQLTKLVGEVRPDNSDVSVAIFETNIVKIRNKCRVLNGLLKHQGDLVKEIDALVGEISGQIKTSESADNMW</sequence>
<dbReference type="GeneID" id="30149586"/>
<dbReference type="STRING" id="984486.A0A1E3QRM9"/>
<accession>A0A1E3QRM9</accession>
<evidence type="ECO:0000259" key="2">
    <source>
        <dbReference type="Pfam" id="PF09811"/>
    </source>
</evidence>
<dbReference type="OrthoDB" id="48036at2759"/>
<keyword evidence="4" id="KW-1185">Reference proteome</keyword>
<dbReference type="PANTHER" id="PTHR28532:SF1">
    <property type="entry name" value="ORAL CANCER OVEREXPRESSED 1"/>
    <property type="match status" value="1"/>
</dbReference>
<evidence type="ECO:0000256" key="1">
    <source>
        <dbReference type="ARBA" id="ARBA00038090"/>
    </source>
</evidence>
<comment type="similarity">
    <text evidence="1">Belongs to the LTO1 family.</text>
</comment>
<protein>
    <recommendedName>
        <fullName evidence="2">Essential protein Yae1 N-terminal domain-containing protein</fullName>
    </recommendedName>
</protein>
<dbReference type="AlphaFoldDB" id="A0A1E3QRM9"/>
<feature type="domain" description="Essential protein Yae1 N-terminal" evidence="2">
    <location>
        <begin position="21"/>
        <end position="59"/>
    </location>
</feature>
<name>A0A1E3QRM9_9ASCO</name>
<dbReference type="Proteomes" id="UP000094336">
    <property type="component" value="Unassembled WGS sequence"/>
</dbReference>
<dbReference type="RefSeq" id="XP_018985694.1">
    <property type="nucleotide sequence ID" value="XM_019131733.1"/>
</dbReference>
<dbReference type="EMBL" id="KV454430">
    <property type="protein sequence ID" value="ODQ80366.1"/>
    <property type="molecule type" value="Genomic_DNA"/>
</dbReference>
<organism evidence="3 4">
    <name type="scientific">Babjeviella inositovora NRRL Y-12698</name>
    <dbReference type="NCBI Taxonomy" id="984486"/>
    <lineage>
        <taxon>Eukaryota</taxon>
        <taxon>Fungi</taxon>
        <taxon>Dikarya</taxon>
        <taxon>Ascomycota</taxon>
        <taxon>Saccharomycotina</taxon>
        <taxon>Pichiomycetes</taxon>
        <taxon>Serinales incertae sedis</taxon>
        <taxon>Babjeviella</taxon>
    </lineage>
</organism>
<dbReference type="PANTHER" id="PTHR28532">
    <property type="entry name" value="GEO13458P1"/>
    <property type="match status" value="1"/>
</dbReference>
<proteinExistence type="inferred from homology"/>
<gene>
    <name evidence="3" type="ORF">BABINDRAFT_35836</name>
</gene>
<dbReference type="Pfam" id="PF09811">
    <property type="entry name" value="Yae1_N"/>
    <property type="match status" value="1"/>
</dbReference>
<dbReference type="InterPro" id="IPR052436">
    <property type="entry name" value="LTO1_adapter"/>
</dbReference>
<evidence type="ECO:0000313" key="3">
    <source>
        <dbReference type="EMBL" id="ODQ80366.1"/>
    </source>
</evidence>
<reference evidence="4" key="1">
    <citation type="submission" date="2016-05" db="EMBL/GenBank/DDBJ databases">
        <title>Comparative genomics of biotechnologically important yeasts.</title>
        <authorList>
            <consortium name="DOE Joint Genome Institute"/>
            <person name="Riley R."/>
            <person name="Haridas S."/>
            <person name="Wolfe K.H."/>
            <person name="Lopes M.R."/>
            <person name="Hittinger C.T."/>
            <person name="Goker M."/>
            <person name="Salamov A."/>
            <person name="Wisecaver J."/>
            <person name="Long T.M."/>
            <person name="Aerts A.L."/>
            <person name="Barry K."/>
            <person name="Choi C."/>
            <person name="Clum A."/>
            <person name="Coughlan A.Y."/>
            <person name="Deshpande S."/>
            <person name="Douglass A.P."/>
            <person name="Hanson S.J."/>
            <person name="Klenk H.-P."/>
            <person name="Labutti K."/>
            <person name="Lapidus A."/>
            <person name="Lindquist E."/>
            <person name="Lipzen A."/>
            <person name="Meier-Kolthoff J.P."/>
            <person name="Ohm R.A."/>
            <person name="Otillar R.P."/>
            <person name="Pangilinan J."/>
            <person name="Peng Y."/>
            <person name="Rokas A."/>
            <person name="Rosa C.A."/>
            <person name="Scheuner C."/>
            <person name="Sibirny A.A."/>
            <person name="Slot J.C."/>
            <person name="Stielow J.B."/>
            <person name="Sun H."/>
            <person name="Kurtzman C.P."/>
            <person name="Blackwell M."/>
            <person name="Grigoriev I.V."/>
            <person name="Jeffries T.W."/>
        </authorList>
    </citation>
    <scope>NUCLEOTIDE SEQUENCE [LARGE SCALE GENOMIC DNA]</scope>
    <source>
        <strain evidence="4">NRRL Y-12698</strain>
    </source>
</reference>